<reference evidence="2 3" key="1">
    <citation type="submission" date="2023-05" db="EMBL/GenBank/DDBJ databases">
        <title>YMD87, complete Genome.</title>
        <authorList>
            <person name="Zhang J."/>
            <person name="Xu X."/>
        </authorList>
    </citation>
    <scope>NUCLEOTIDE SEQUENCE [LARGE SCALE GENOMIC DNA]</scope>
    <source>
        <strain evidence="2 3">YMD87</strain>
    </source>
</reference>
<protein>
    <submittedName>
        <fullName evidence="2">Uncharacterized protein</fullName>
    </submittedName>
</protein>
<keyword evidence="3" id="KW-1185">Reference proteome</keyword>
<sequence length="143" mass="15784">MLSKIRFALPLIAVLCATPAVAADPIKGFFFRLERGSQKVEGLYSVGGYSLTEITGMMRKYCKGEKIGQIAHIGKARKRRGQVLQKFETTCAGGMPDRFKGKTAGIEIEYITKKNEYQGKHLVEITTSDGLGNIVTLRETIEP</sequence>
<keyword evidence="1" id="KW-0732">Signal</keyword>
<feature type="chain" id="PRO_5045387418" evidence="1">
    <location>
        <begin position="23"/>
        <end position="143"/>
    </location>
</feature>
<dbReference type="Proteomes" id="UP001241605">
    <property type="component" value="Chromosome"/>
</dbReference>
<feature type="signal peptide" evidence="1">
    <location>
        <begin position="1"/>
        <end position="22"/>
    </location>
</feature>
<name>A0ABY8QD89_9RHOB</name>
<proteinExistence type="predicted"/>
<organism evidence="2 3">
    <name type="scientific">Tropicibacter oceani</name>
    <dbReference type="NCBI Taxonomy" id="3058420"/>
    <lineage>
        <taxon>Bacteria</taxon>
        <taxon>Pseudomonadati</taxon>
        <taxon>Pseudomonadota</taxon>
        <taxon>Alphaproteobacteria</taxon>
        <taxon>Rhodobacterales</taxon>
        <taxon>Roseobacteraceae</taxon>
        <taxon>Tropicibacter</taxon>
    </lineage>
</organism>
<evidence type="ECO:0000313" key="2">
    <source>
        <dbReference type="EMBL" id="WGW02585.1"/>
    </source>
</evidence>
<dbReference type="EMBL" id="CP124616">
    <property type="protein sequence ID" value="WGW02585.1"/>
    <property type="molecule type" value="Genomic_DNA"/>
</dbReference>
<evidence type="ECO:0000313" key="3">
    <source>
        <dbReference type="Proteomes" id="UP001241605"/>
    </source>
</evidence>
<dbReference type="RefSeq" id="WP_282299217.1">
    <property type="nucleotide sequence ID" value="NZ_CP124616.1"/>
</dbReference>
<accession>A0ABY8QD89</accession>
<evidence type="ECO:0000256" key="1">
    <source>
        <dbReference type="SAM" id="SignalP"/>
    </source>
</evidence>
<gene>
    <name evidence="2" type="ORF">QF118_11585</name>
</gene>